<dbReference type="Proteomes" id="UP001485043">
    <property type="component" value="Unassembled WGS sequence"/>
</dbReference>
<comment type="caution">
    <text evidence="4">The sequence shown here is derived from an EMBL/GenBank/DDBJ whole genome shotgun (WGS) entry which is preliminary data.</text>
</comment>
<accession>A0AAW1T361</accession>
<feature type="domain" description="C2H2-type" evidence="3">
    <location>
        <begin position="40"/>
        <end position="68"/>
    </location>
</feature>
<evidence type="ECO:0000313" key="5">
    <source>
        <dbReference type="Proteomes" id="UP001485043"/>
    </source>
</evidence>
<dbReference type="AlphaFoldDB" id="A0AAW1T361"/>
<feature type="compositionally biased region" description="Acidic residues" evidence="2">
    <location>
        <begin position="120"/>
        <end position="130"/>
    </location>
</feature>
<feature type="region of interest" description="Disordered" evidence="2">
    <location>
        <begin position="1"/>
        <end position="25"/>
    </location>
</feature>
<dbReference type="InterPro" id="IPR013087">
    <property type="entry name" value="Znf_C2H2_type"/>
</dbReference>
<name>A0AAW1T361_9CHLO</name>
<sequence>MLPSASPVGLSEDDTPARSRDGAADNGMAAVYKQAKTTSYPCRVCGLILPSSQSLGGHLSRVHGGTRGSEGSRQKTRVASLKPQSGKSRFHSSDTQPDGGEEHFRRRCPTAKQLNTSEAGEPDESQDDSFETNVFASAAEASKAARTRPTNNQLLYKAHLNWHHYPHDLGGPTLRTETEACASVTSAFLQVLAILFTAELHRVNQPRNILKALARNTRRTKVVDLSSGTHRVPEELRRHSLIDGEGGEYSTNLDRNRYGGDNQYLATVIRYNLEFLDLCPCLVDVEIIQCKGDDGRTCIAADQQQCNCQHRRQGNVLQRRISTCTVLLLYIWSQAT</sequence>
<keyword evidence="1" id="KW-0479">Metal-binding</keyword>
<protein>
    <recommendedName>
        <fullName evidence="3">C2H2-type domain-containing protein</fullName>
    </recommendedName>
</protein>
<feature type="region of interest" description="Disordered" evidence="2">
    <location>
        <begin position="53"/>
        <end position="130"/>
    </location>
</feature>
<dbReference type="PROSITE" id="PS00028">
    <property type="entry name" value="ZINC_FINGER_C2H2_1"/>
    <property type="match status" value="1"/>
</dbReference>
<organism evidence="4 5">
    <name type="scientific">Apatococcus fuscideae</name>
    <dbReference type="NCBI Taxonomy" id="2026836"/>
    <lineage>
        <taxon>Eukaryota</taxon>
        <taxon>Viridiplantae</taxon>
        <taxon>Chlorophyta</taxon>
        <taxon>core chlorophytes</taxon>
        <taxon>Trebouxiophyceae</taxon>
        <taxon>Chlorellales</taxon>
        <taxon>Chlorellaceae</taxon>
        <taxon>Apatococcus</taxon>
    </lineage>
</organism>
<evidence type="ECO:0000313" key="4">
    <source>
        <dbReference type="EMBL" id="KAK9864162.1"/>
    </source>
</evidence>
<dbReference type="GO" id="GO:0008270">
    <property type="term" value="F:zinc ion binding"/>
    <property type="evidence" value="ECO:0007669"/>
    <property type="project" value="UniProtKB-KW"/>
</dbReference>
<evidence type="ECO:0000259" key="3">
    <source>
        <dbReference type="PROSITE" id="PS50157"/>
    </source>
</evidence>
<keyword evidence="1" id="KW-0863">Zinc-finger</keyword>
<keyword evidence="5" id="KW-1185">Reference proteome</keyword>
<proteinExistence type="predicted"/>
<gene>
    <name evidence="4" type="ORF">WJX84_004478</name>
</gene>
<reference evidence="4 5" key="1">
    <citation type="journal article" date="2024" name="Nat. Commun.">
        <title>Phylogenomics reveals the evolutionary origins of lichenization in chlorophyte algae.</title>
        <authorList>
            <person name="Puginier C."/>
            <person name="Libourel C."/>
            <person name="Otte J."/>
            <person name="Skaloud P."/>
            <person name="Haon M."/>
            <person name="Grisel S."/>
            <person name="Petersen M."/>
            <person name="Berrin J.G."/>
            <person name="Delaux P.M."/>
            <person name="Dal Grande F."/>
            <person name="Keller J."/>
        </authorList>
    </citation>
    <scope>NUCLEOTIDE SEQUENCE [LARGE SCALE GENOMIC DNA]</scope>
    <source>
        <strain evidence="4 5">SAG 2523</strain>
    </source>
</reference>
<keyword evidence="1" id="KW-0862">Zinc</keyword>
<evidence type="ECO:0000256" key="1">
    <source>
        <dbReference type="PROSITE-ProRule" id="PRU00042"/>
    </source>
</evidence>
<evidence type="ECO:0000256" key="2">
    <source>
        <dbReference type="SAM" id="MobiDB-lite"/>
    </source>
</evidence>
<dbReference type="EMBL" id="JALJOV010000385">
    <property type="protein sequence ID" value="KAK9864162.1"/>
    <property type="molecule type" value="Genomic_DNA"/>
</dbReference>
<dbReference type="PROSITE" id="PS50157">
    <property type="entry name" value="ZINC_FINGER_C2H2_2"/>
    <property type="match status" value="1"/>
</dbReference>